<dbReference type="PANTHER" id="PTHR45809">
    <property type="entry name" value="VIRAL IAP-ASSOCIATED FACTOR HOMOLOG"/>
    <property type="match status" value="1"/>
</dbReference>
<evidence type="ECO:0000256" key="1">
    <source>
        <dbReference type="ARBA" id="ARBA00009686"/>
    </source>
</evidence>
<dbReference type="Proteomes" id="UP000613740">
    <property type="component" value="Unassembled WGS sequence"/>
</dbReference>
<dbReference type="InterPro" id="IPR036249">
    <property type="entry name" value="Thioredoxin-like_sf"/>
</dbReference>
<gene>
    <name evidence="3" type="ORF">HYH02_009547</name>
</gene>
<dbReference type="Pfam" id="PF02114">
    <property type="entry name" value="Phosducin"/>
    <property type="match status" value="1"/>
</dbReference>
<protein>
    <recommendedName>
        <fullName evidence="2">Phosducin domain-containing protein</fullName>
    </recommendedName>
</protein>
<comment type="caution">
    <text evidence="3">The sequence shown here is derived from an EMBL/GenBank/DDBJ whole genome shotgun (WGS) entry which is preliminary data.</text>
</comment>
<feature type="domain" description="Phosducin" evidence="2">
    <location>
        <begin position="65"/>
        <end position="186"/>
    </location>
</feature>
<dbReference type="InterPro" id="IPR024253">
    <property type="entry name" value="Phosducin_thioredoxin-like_dom"/>
</dbReference>
<name>A0A835TPV4_9CHLO</name>
<organism evidence="3 4">
    <name type="scientific">Chlamydomonas schloesseri</name>
    <dbReference type="NCBI Taxonomy" id="2026947"/>
    <lineage>
        <taxon>Eukaryota</taxon>
        <taxon>Viridiplantae</taxon>
        <taxon>Chlorophyta</taxon>
        <taxon>core chlorophytes</taxon>
        <taxon>Chlorophyceae</taxon>
        <taxon>CS clade</taxon>
        <taxon>Chlamydomonadales</taxon>
        <taxon>Chlamydomonadaceae</taxon>
        <taxon>Chlamydomonas</taxon>
    </lineage>
</organism>
<dbReference type="Gene3D" id="3.40.30.10">
    <property type="entry name" value="Glutaredoxin"/>
    <property type="match status" value="1"/>
</dbReference>
<reference evidence="3" key="1">
    <citation type="journal article" date="2020" name="bioRxiv">
        <title>Comparative genomics of Chlamydomonas.</title>
        <authorList>
            <person name="Craig R.J."/>
            <person name="Hasan A.R."/>
            <person name="Ness R.W."/>
            <person name="Keightley P.D."/>
        </authorList>
    </citation>
    <scope>NUCLEOTIDE SEQUENCE</scope>
    <source>
        <strain evidence="3">CCAP 11/173</strain>
    </source>
</reference>
<dbReference type="OrthoDB" id="45518at2759"/>
<accession>A0A835TPV4</accession>
<comment type="similarity">
    <text evidence="1">Belongs to the phosducin family.</text>
</comment>
<dbReference type="EMBL" id="JAEHOD010000032">
    <property type="protein sequence ID" value="KAG2443136.1"/>
    <property type="molecule type" value="Genomic_DNA"/>
</dbReference>
<evidence type="ECO:0000313" key="4">
    <source>
        <dbReference type="Proteomes" id="UP000613740"/>
    </source>
</evidence>
<dbReference type="SUPFAM" id="SSF52833">
    <property type="entry name" value="Thioredoxin-like"/>
    <property type="match status" value="1"/>
</dbReference>
<evidence type="ECO:0000259" key="2">
    <source>
        <dbReference type="Pfam" id="PF02114"/>
    </source>
</evidence>
<dbReference type="PANTHER" id="PTHR45809:SF3">
    <property type="entry name" value="VIRAL IAP-ASSOCIATED FACTOR HOMOLOG"/>
    <property type="match status" value="1"/>
</dbReference>
<proteinExistence type="inferred from homology"/>
<dbReference type="GO" id="GO:0005737">
    <property type="term" value="C:cytoplasm"/>
    <property type="evidence" value="ECO:0007669"/>
    <property type="project" value="TreeGrafter"/>
</dbReference>
<dbReference type="GO" id="GO:0006457">
    <property type="term" value="P:protein folding"/>
    <property type="evidence" value="ECO:0007669"/>
    <property type="project" value="TreeGrafter"/>
</dbReference>
<dbReference type="AlphaFoldDB" id="A0A835TPV4"/>
<dbReference type="CDD" id="cd02988">
    <property type="entry name" value="Phd_like_VIAF"/>
    <property type="match status" value="1"/>
</dbReference>
<sequence length="251" mass="28170">MTEYHTVYKGPEGETTQWEDIQRKMGNLPPKAPVWKPEKYAPEVEAARDAAWVEGRDVGELREAEDAFDDDRFLEEYRQKRIQELQAAAARPRFGSCELIRGNEFVEKVTNAGPDVWVVVHLFKDGHAGCGLLQTCLDELAAKYPSTKFLRIVSTDAIPNYPDSNLPTLLVYNDTKCLQNAVGLNHYGGAKRITPEQVALVLNSWGPLCLSADQDEEQAQQAQIRALVARMVDKKAEGARDEDDESSDFED</sequence>
<dbReference type="InterPro" id="IPR051498">
    <property type="entry name" value="Phosducin-like_chap/apop_reg"/>
</dbReference>
<keyword evidence="4" id="KW-1185">Reference proteome</keyword>
<evidence type="ECO:0000313" key="3">
    <source>
        <dbReference type="EMBL" id="KAG2443136.1"/>
    </source>
</evidence>